<dbReference type="eggNOG" id="COG2274">
    <property type="taxonomic scope" value="Bacteria"/>
</dbReference>
<dbReference type="RefSeq" id="WP_026992307.1">
    <property type="nucleotide sequence ID" value="NZ_JRLY01000001.1"/>
</dbReference>
<keyword evidence="5 7" id="KW-1133">Transmembrane helix</keyword>
<dbReference type="SUPFAM" id="SSF52540">
    <property type="entry name" value="P-loop containing nucleoside triphosphate hydrolases"/>
    <property type="match status" value="1"/>
</dbReference>
<keyword evidence="4 10" id="KW-0067">ATP-binding</keyword>
<dbReference type="PANTHER" id="PTHR43394:SF4">
    <property type="entry name" value="TOXIN SECRETION ABC TRANSPORTER ATP-BINDING PROTEIN"/>
    <property type="match status" value="1"/>
</dbReference>
<feature type="domain" description="ABC transporter" evidence="8">
    <location>
        <begin position="332"/>
        <end position="551"/>
    </location>
</feature>
<dbReference type="InterPro" id="IPR027417">
    <property type="entry name" value="P-loop_NTPase"/>
</dbReference>
<evidence type="ECO:0000256" key="3">
    <source>
        <dbReference type="ARBA" id="ARBA00022741"/>
    </source>
</evidence>
<dbReference type="InterPro" id="IPR003593">
    <property type="entry name" value="AAA+_ATPase"/>
</dbReference>
<feature type="transmembrane region" description="Helical" evidence="7">
    <location>
        <begin position="271"/>
        <end position="288"/>
    </location>
</feature>
<gene>
    <name evidence="10" type="ORF">Q766_02095</name>
</gene>
<keyword evidence="2 7" id="KW-0812">Transmembrane</keyword>
<organism evidence="10 11">
    <name type="scientific">Flavobacterium subsaxonicum WB 4.1-42 = DSM 21790</name>
    <dbReference type="NCBI Taxonomy" id="1121898"/>
    <lineage>
        <taxon>Bacteria</taxon>
        <taxon>Pseudomonadati</taxon>
        <taxon>Bacteroidota</taxon>
        <taxon>Flavobacteriia</taxon>
        <taxon>Flavobacteriales</taxon>
        <taxon>Flavobacteriaceae</taxon>
        <taxon>Flavobacterium</taxon>
    </lineage>
</organism>
<dbReference type="GO" id="GO:0016887">
    <property type="term" value="F:ATP hydrolysis activity"/>
    <property type="evidence" value="ECO:0007669"/>
    <property type="project" value="InterPro"/>
</dbReference>
<evidence type="ECO:0000313" key="10">
    <source>
        <dbReference type="EMBL" id="KGO94927.1"/>
    </source>
</evidence>
<dbReference type="GO" id="GO:0015421">
    <property type="term" value="F:ABC-type oligopeptide transporter activity"/>
    <property type="evidence" value="ECO:0007669"/>
    <property type="project" value="TreeGrafter"/>
</dbReference>
<dbReference type="Pfam" id="PF00005">
    <property type="entry name" value="ABC_tran"/>
    <property type="match status" value="1"/>
</dbReference>
<dbReference type="InterPro" id="IPR011527">
    <property type="entry name" value="ABC1_TM_dom"/>
</dbReference>
<dbReference type="STRING" id="1121898.GCA_000422725_00890"/>
<dbReference type="InterPro" id="IPR036640">
    <property type="entry name" value="ABC1_TM_sf"/>
</dbReference>
<comment type="subcellular location">
    <subcellularLocation>
        <location evidence="1">Cell membrane</location>
        <topology evidence="1">Multi-pass membrane protein</topology>
    </subcellularLocation>
</comment>
<keyword evidence="11" id="KW-1185">Reference proteome</keyword>
<evidence type="ECO:0000256" key="7">
    <source>
        <dbReference type="SAM" id="Phobius"/>
    </source>
</evidence>
<accession>A0A0A2MQG0</accession>
<feature type="domain" description="ABC transmembrane type-1" evidence="9">
    <location>
        <begin position="21"/>
        <end position="300"/>
    </location>
</feature>
<evidence type="ECO:0000256" key="5">
    <source>
        <dbReference type="ARBA" id="ARBA00022989"/>
    </source>
</evidence>
<dbReference type="OrthoDB" id="311344at2"/>
<evidence type="ECO:0000256" key="1">
    <source>
        <dbReference type="ARBA" id="ARBA00004651"/>
    </source>
</evidence>
<evidence type="ECO:0000256" key="6">
    <source>
        <dbReference type="ARBA" id="ARBA00023136"/>
    </source>
</evidence>
<dbReference type="InterPro" id="IPR003439">
    <property type="entry name" value="ABC_transporter-like_ATP-bd"/>
</dbReference>
<dbReference type="InterPro" id="IPR039421">
    <property type="entry name" value="Type_1_exporter"/>
</dbReference>
<evidence type="ECO:0000259" key="9">
    <source>
        <dbReference type="PROSITE" id="PS50929"/>
    </source>
</evidence>
<dbReference type="Proteomes" id="UP000030111">
    <property type="component" value="Unassembled WGS sequence"/>
</dbReference>
<dbReference type="SUPFAM" id="SSF90123">
    <property type="entry name" value="ABC transporter transmembrane region"/>
    <property type="match status" value="1"/>
</dbReference>
<dbReference type="Gene3D" id="1.20.1560.10">
    <property type="entry name" value="ABC transporter type 1, transmembrane domain"/>
    <property type="match status" value="1"/>
</dbReference>
<feature type="transmembrane region" description="Helical" evidence="7">
    <location>
        <begin position="21"/>
        <end position="43"/>
    </location>
</feature>
<feature type="transmembrane region" description="Helical" evidence="7">
    <location>
        <begin position="242"/>
        <end position="265"/>
    </location>
</feature>
<keyword evidence="6 7" id="KW-0472">Membrane</keyword>
<dbReference type="PANTHER" id="PTHR43394">
    <property type="entry name" value="ATP-DEPENDENT PERMEASE MDL1, MITOCHONDRIAL"/>
    <property type="match status" value="1"/>
</dbReference>
<dbReference type="GO" id="GO:0005886">
    <property type="term" value="C:plasma membrane"/>
    <property type="evidence" value="ECO:0007669"/>
    <property type="project" value="UniProtKB-SubCell"/>
</dbReference>
<dbReference type="AlphaFoldDB" id="A0A0A2MQG0"/>
<comment type="caution">
    <text evidence="10">The sequence shown here is derived from an EMBL/GenBank/DDBJ whole genome shotgun (WGS) entry which is preliminary data.</text>
</comment>
<name>A0A0A2MQG0_9FLAO</name>
<dbReference type="Gene3D" id="3.40.50.300">
    <property type="entry name" value="P-loop containing nucleotide triphosphate hydrolases"/>
    <property type="match status" value="1"/>
</dbReference>
<dbReference type="PROSITE" id="PS50893">
    <property type="entry name" value="ABC_TRANSPORTER_2"/>
    <property type="match status" value="1"/>
</dbReference>
<dbReference type="PROSITE" id="PS50929">
    <property type="entry name" value="ABC_TM1F"/>
    <property type="match status" value="1"/>
</dbReference>
<feature type="transmembrane region" description="Helical" evidence="7">
    <location>
        <begin position="156"/>
        <end position="176"/>
    </location>
</feature>
<dbReference type="GO" id="GO:0005524">
    <property type="term" value="F:ATP binding"/>
    <property type="evidence" value="ECO:0007669"/>
    <property type="project" value="UniProtKB-KW"/>
</dbReference>
<evidence type="ECO:0000313" key="11">
    <source>
        <dbReference type="Proteomes" id="UP000030111"/>
    </source>
</evidence>
<feature type="transmembrane region" description="Helical" evidence="7">
    <location>
        <begin position="55"/>
        <end position="75"/>
    </location>
</feature>
<protein>
    <submittedName>
        <fullName evidence="10">ABC transporter ATP-binding protein</fullName>
    </submittedName>
</protein>
<evidence type="ECO:0000256" key="2">
    <source>
        <dbReference type="ARBA" id="ARBA00022692"/>
    </source>
</evidence>
<dbReference type="SMART" id="SM00382">
    <property type="entry name" value="AAA"/>
    <property type="match status" value="1"/>
</dbReference>
<evidence type="ECO:0000256" key="4">
    <source>
        <dbReference type="ARBA" id="ARBA00022840"/>
    </source>
</evidence>
<dbReference type="EMBL" id="JRLY01000001">
    <property type="protein sequence ID" value="KGO94927.1"/>
    <property type="molecule type" value="Genomic_DNA"/>
</dbReference>
<keyword evidence="3" id="KW-0547">Nucleotide-binding</keyword>
<evidence type="ECO:0000259" key="8">
    <source>
        <dbReference type="PROSITE" id="PS50893"/>
    </source>
</evidence>
<sequence length="551" mass="62498">MTPLQRFYNLLRLDKRDVYQILFYAAFAGLVNLSLPLGVQAIINFIQSGQFSVSWIILVILVTLAVGFGGVLNIMQLRIVENLQQRIFVRSSFEFAYRMPLIKFKEMHLNYAPEKANRFFDTLMVQKGTAKLLLDFSTAFLQISFGIILLSLYHSFFMVIGLLFIAILYIIFKFSYKDGLETSLKESKFKYKVAAWLQEIARNRDSFRKKREFEYALDRNDKYVSEYVSFREKHFGVMKKQYIQLVVFKVIVTAALLSIGGFLVMNHQMNIGQFVAAEIVIVLLINSVEKVIFGLESFYDVLTSVEKIGQVTDMETHGIPTTHDVNKGGITIETESMGYFYPGAEKKSLKNIDLKISQGEKILVTGANGAGKSTLLRLLSGILEPESGAMYVTDDYMNRMDEDTYRAQSGTLLQGETLFDGTIRNNILFGNNAIDNDDLKWALDKVELSPYIKTFPNGLETHIHPSGSELSASDIQKILLARSIVHKPNILFLEEPTSMMDEATSDKIIDFLLSAENKWTVIVASKNNIYKDKCNRMIAIGDGKIINDIKL</sequence>
<reference evidence="10 11" key="1">
    <citation type="submission" date="2013-09" db="EMBL/GenBank/DDBJ databases">
        <authorList>
            <person name="Zeng Z."/>
            <person name="Chen C."/>
        </authorList>
    </citation>
    <scope>NUCLEOTIDE SEQUENCE [LARGE SCALE GENOMIC DNA]</scope>
    <source>
        <strain evidence="10 11">WB 4.1-42</strain>
    </source>
</reference>
<proteinExistence type="predicted"/>